<evidence type="ECO:0000259" key="2">
    <source>
        <dbReference type="PROSITE" id="PS50110"/>
    </source>
</evidence>
<keyword evidence="4" id="KW-1185">Reference proteome</keyword>
<dbReference type="GO" id="GO:0000160">
    <property type="term" value="P:phosphorelay signal transduction system"/>
    <property type="evidence" value="ECO:0007669"/>
    <property type="project" value="InterPro"/>
</dbReference>
<dbReference type="RefSeq" id="WP_095095116.1">
    <property type="nucleotide sequence ID" value="NZ_CAMIQD010000012.1"/>
</dbReference>
<name>A0A240AIS3_SERFI</name>
<organism evidence="3 4">
    <name type="scientific">Serratia ficaria</name>
    <dbReference type="NCBI Taxonomy" id="61651"/>
    <lineage>
        <taxon>Bacteria</taxon>
        <taxon>Pseudomonadati</taxon>
        <taxon>Pseudomonadota</taxon>
        <taxon>Gammaproteobacteria</taxon>
        <taxon>Enterobacterales</taxon>
        <taxon>Yersiniaceae</taxon>
        <taxon>Serratia</taxon>
    </lineage>
</organism>
<keyword evidence="1" id="KW-0597">Phosphoprotein</keyword>
<evidence type="ECO:0000313" key="3">
    <source>
        <dbReference type="EMBL" id="SNV82733.1"/>
    </source>
</evidence>
<gene>
    <name evidence="3" type="ORF">SAMEA4384070_00266</name>
</gene>
<accession>A0A240AIS3</accession>
<dbReference type="SUPFAM" id="SSF52172">
    <property type="entry name" value="CheY-like"/>
    <property type="match status" value="1"/>
</dbReference>
<dbReference type="PROSITE" id="PS50110">
    <property type="entry name" value="RESPONSE_REGULATORY"/>
    <property type="match status" value="1"/>
</dbReference>
<dbReference type="InterPro" id="IPR013975">
    <property type="entry name" value="Tscrpt_reg_BetR_N"/>
</dbReference>
<dbReference type="Pfam" id="PF08667">
    <property type="entry name" value="BetR"/>
    <property type="match status" value="1"/>
</dbReference>
<sequence>MLVVNIRKIEVIMKKTLNYADAISTLLAQKGVGDRKHASTMASILNLQYNSAKQKLDGKRGITLDEINKVFQYFNESFEGRRAHNCVFILNNIHKRCNIEVDDQPVEHLDDAETYAFRKDDLFIIDTGRDQSADAELYKVRKIDFLPAPRIAILDNDHDILELLKKITTRYGIETDTFPTATAIIDSLEPYLYEAFILDWLLDFGETSEKVVEKIKDRVAPPAKIIILTGQLNHYEKNIGDMILNYDVHLVEKPAKPLIISSLLLSHLFFN</sequence>
<evidence type="ECO:0000313" key="4">
    <source>
        <dbReference type="Proteomes" id="UP000215134"/>
    </source>
</evidence>
<dbReference type="OrthoDB" id="6491266at2"/>
<dbReference type="InterPro" id="IPR011006">
    <property type="entry name" value="CheY-like_superfamily"/>
</dbReference>
<dbReference type="InterPro" id="IPR001789">
    <property type="entry name" value="Sig_transdc_resp-reg_receiver"/>
</dbReference>
<dbReference type="Gene3D" id="3.40.50.2300">
    <property type="match status" value="1"/>
</dbReference>
<dbReference type="AlphaFoldDB" id="A0A240AIS3"/>
<dbReference type="GeneID" id="75025458"/>
<feature type="domain" description="Response regulatory" evidence="2">
    <location>
        <begin position="150"/>
        <end position="268"/>
    </location>
</feature>
<evidence type="ECO:0000256" key="1">
    <source>
        <dbReference type="PROSITE-ProRule" id="PRU00169"/>
    </source>
</evidence>
<dbReference type="KEGG" id="sfj:SAMEA4384070_0266"/>
<feature type="modified residue" description="4-aspartylphosphate" evidence="1">
    <location>
        <position position="199"/>
    </location>
</feature>
<reference evidence="3 4" key="1">
    <citation type="submission" date="2017-06" db="EMBL/GenBank/DDBJ databases">
        <authorList>
            <consortium name="Pathogen Informatics"/>
        </authorList>
    </citation>
    <scope>NUCLEOTIDE SEQUENCE [LARGE SCALE GENOMIC DNA]</scope>
    <source>
        <strain evidence="3 4">NCTC12148</strain>
    </source>
</reference>
<dbReference type="Proteomes" id="UP000215134">
    <property type="component" value="Chromosome 1"/>
</dbReference>
<protein>
    <submittedName>
        <fullName evidence="3">BetR domain</fullName>
    </submittedName>
</protein>
<dbReference type="EMBL" id="LT906479">
    <property type="protein sequence ID" value="SNV82733.1"/>
    <property type="molecule type" value="Genomic_DNA"/>
</dbReference>
<proteinExistence type="predicted"/>